<evidence type="ECO:0000259" key="3">
    <source>
        <dbReference type="Pfam" id="PF08404"/>
    </source>
</evidence>
<dbReference type="InterPro" id="IPR013613">
    <property type="entry name" value="Baculo_p74_N"/>
</dbReference>
<dbReference type="Pfam" id="PF08404">
    <property type="entry name" value="Baculo_p74_N"/>
    <property type="match status" value="1"/>
</dbReference>
<proteinExistence type="predicted"/>
<feature type="transmembrane region" description="Helical" evidence="2">
    <location>
        <begin position="635"/>
        <end position="655"/>
    </location>
</feature>
<protein>
    <submittedName>
        <fullName evidence="4">p74_0 protein</fullName>
    </submittedName>
    <submittedName>
        <fullName evidence="5">p74_1 protein</fullName>
    </submittedName>
</protein>
<keyword evidence="2" id="KW-0472">Membrane</keyword>
<reference evidence="5" key="1">
    <citation type="submission" date="2015-01" db="EMBL/GenBank/DDBJ databases">
        <title>Transcriptome Assembly of Fopius arisanus.</title>
        <authorList>
            <person name="Geib S."/>
        </authorList>
    </citation>
    <scope>NUCLEOTIDE SEQUENCE</scope>
</reference>
<evidence type="ECO:0000256" key="2">
    <source>
        <dbReference type="SAM" id="Phobius"/>
    </source>
</evidence>
<keyword evidence="2" id="KW-0812">Transmembrane</keyword>
<feature type="transmembrane region" description="Helical" evidence="2">
    <location>
        <begin position="458"/>
        <end position="483"/>
    </location>
</feature>
<feature type="domain" description="Baculoviridae p74 N-terminal" evidence="3">
    <location>
        <begin position="27"/>
        <end position="245"/>
    </location>
</feature>
<name>A0A0C9QYV0_9HYME</name>
<feature type="transmembrane region" description="Helical" evidence="2">
    <location>
        <begin position="612"/>
        <end position="629"/>
    </location>
</feature>
<dbReference type="Pfam" id="PF04583">
    <property type="entry name" value="Baculo_p74"/>
    <property type="match status" value="1"/>
</dbReference>
<dbReference type="AlphaFoldDB" id="A0A0C9QYV0"/>
<organism evidence="5">
    <name type="scientific">Fopius arisanus</name>
    <dbReference type="NCBI Taxonomy" id="64838"/>
    <lineage>
        <taxon>Eukaryota</taxon>
        <taxon>Metazoa</taxon>
        <taxon>Ecdysozoa</taxon>
        <taxon>Arthropoda</taxon>
        <taxon>Hexapoda</taxon>
        <taxon>Insecta</taxon>
        <taxon>Pterygota</taxon>
        <taxon>Neoptera</taxon>
        <taxon>Endopterygota</taxon>
        <taxon>Hymenoptera</taxon>
        <taxon>Apocrita</taxon>
        <taxon>Ichneumonoidea</taxon>
        <taxon>Braconidae</taxon>
        <taxon>Opiinae</taxon>
        <taxon>Fopius</taxon>
    </lineage>
</organism>
<evidence type="ECO:0000313" key="5">
    <source>
        <dbReference type="EMBL" id="JAG75619.1"/>
    </source>
</evidence>
<dbReference type="InterPro" id="IPR007663">
    <property type="entry name" value="Baculo_p74"/>
</dbReference>
<feature type="region of interest" description="Disordered" evidence="1">
    <location>
        <begin position="324"/>
        <end position="363"/>
    </location>
</feature>
<dbReference type="EMBL" id="GBYB01005852">
    <property type="protein sequence ID" value="JAG75619.1"/>
    <property type="molecule type" value="Transcribed_RNA"/>
</dbReference>
<keyword evidence="2" id="KW-1133">Transmembrane helix</keyword>
<evidence type="ECO:0000313" key="4">
    <source>
        <dbReference type="EMBL" id="JAG75618.1"/>
    </source>
</evidence>
<sequence>MVVEDGIITYTDDDRAAAYEFSKANYYIRLLQAMHKVRPNIISWLNVEIRDATQDDYYIPESLIGRAKVMTINMTKKACEMTSCTPVNETRPCRKTDLTSYYRIGESKFDVQCQASCFNTAFKPTYDTTNNQIPDTPQLRWHNNSCRIVNHSVDSWETKPRYRSDTQYEKRLNDLPIGFQQIPNSNPFGSGVSYKMDRAYCSFYELQYDESKNTCVTSLIDQIVGAVVGSSLLQNLKGGIKAAINNGELLTLPNYVEALPKDKLPTVDEWLSDVNANFTIPEIIDYTKPVSNRRQKRNISKDYEHPRLLLERRYKARQTPDRVINLKKRANNVENPRRTKRDANQETSSNNNDNVNEKTEESSTAQRLWEGLLEYLTSEENRLYVIADGSQLAWPVLKKLVIKLAEKLGPQIVKIVTKIPGTIGLRVIQTAIKTVASKVVSMSVFRIGAQITLFLGRMLAAAASVVGWILFAAFIFDLMFAFWDPLGYNNIFPSKLPGDTMWNGELALRQAFGRATADYEWEQFTKLLLDEETVFSIGLESIIDQALYLDSLVVNSEGSVIDKGDHVSFDGVDTTELEETNNIQRAKIHRFNGKQFEMYNEYFYYRAQVNKILQKIGYISVLIGGLLLLTQLKLVAFLCLLFAILILCFGSLLSLDNNDLVNFFYNSPIKFIKQN</sequence>
<evidence type="ECO:0000256" key="1">
    <source>
        <dbReference type="SAM" id="MobiDB-lite"/>
    </source>
</evidence>
<feature type="compositionally biased region" description="Basic and acidic residues" evidence="1">
    <location>
        <begin position="335"/>
        <end position="344"/>
    </location>
</feature>
<feature type="compositionally biased region" description="Polar residues" evidence="1">
    <location>
        <begin position="345"/>
        <end position="354"/>
    </location>
</feature>
<gene>
    <name evidence="5" type="primary">P74_1</name>
    <name evidence="4" type="synonym">P74_0</name>
    <name evidence="5" type="ORF">g.26478</name>
    <name evidence="4" type="ORF">g.26481</name>
</gene>
<dbReference type="EMBL" id="GBYB01005851">
    <property type="protein sequence ID" value="JAG75618.1"/>
    <property type="molecule type" value="Transcribed_RNA"/>
</dbReference>
<dbReference type="GO" id="GO:0019058">
    <property type="term" value="P:viral life cycle"/>
    <property type="evidence" value="ECO:0007669"/>
    <property type="project" value="InterPro"/>
</dbReference>
<accession>A0A0C9QYV0</accession>